<dbReference type="GO" id="GO:0010133">
    <property type="term" value="P:L-proline catabolic process to L-glutamate"/>
    <property type="evidence" value="ECO:0007669"/>
    <property type="project" value="TreeGrafter"/>
</dbReference>
<dbReference type="Proteomes" id="UP001310890">
    <property type="component" value="Unassembled WGS sequence"/>
</dbReference>
<keyword evidence="3 5" id="KW-0560">Oxidoreductase</keyword>
<dbReference type="GO" id="GO:0071949">
    <property type="term" value="F:FAD binding"/>
    <property type="evidence" value="ECO:0007669"/>
    <property type="project" value="TreeGrafter"/>
</dbReference>
<evidence type="ECO:0000256" key="6">
    <source>
        <dbReference type="SAM" id="MobiDB-lite"/>
    </source>
</evidence>
<gene>
    <name evidence="8" type="ORF">LTR62_008265</name>
</gene>
<keyword evidence="4 5" id="KW-0642">Proline metabolism</keyword>
<dbReference type="AlphaFoldDB" id="A0AAN7TI88"/>
<organism evidence="8 9">
    <name type="scientific">Meristemomyces frigidus</name>
    <dbReference type="NCBI Taxonomy" id="1508187"/>
    <lineage>
        <taxon>Eukaryota</taxon>
        <taxon>Fungi</taxon>
        <taxon>Dikarya</taxon>
        <taxon>Ascomycota</taxon>
        <taxon>Pezizomycotina</taxon>
        <taxon>Dothideomycetes</taxon>
        <taxon>Dothideomycetidae</taxon>
        <taxon>Mycosphaerellales</taxon>
        <taxon>Teratosphaeriaceae</taxon>
        <taxon>Meristemomyces</taxon>
    </lineage>
</organism>
<dbReference type="InterPro" id="IPR015659">
    <property type="entry name" value="Proline_oxidase"/>
</dbReference>
<evidence type="ECO:0000256" key="5">
    <source>
        <dbReference type="RuleBase" id="RU364054"/>
    </source>
</evidence>
<comment type="function">
    <text evidence="5">Converts proline to delta-1-pyrroline-5-carboxylate.</text>
</comment>
<dbReference type="Pfam" id="PF01619">
    <property type="entry name" value="Pro_dh"/>
    <property type="match status" value="1"/>
</dbReference>
<dbReference type="InterPro" id="IPR029041">
    <property type="entry name" value="FAD-linked_oxidoreductase-like"/>
</dbReference>
<dbReference type="GO" id="GO:0004657">
    <property type="term" value="F:proline dehydrogenase activity"/>
    <property type="evidence" value="ECO:0007669"/>
    <property type="project" value="UniProtKB-EC"/>
</dbReference>
<evidence type="ECO:0000313" key="8">
    <source>
        <dbReference type="EMBL" id="KAK5108525.1"/>
    </source>
</evidence>
<comment type="cofactor">
    <cofactor evidence="5">
        <name>FAD</name>
        <dbReference type="ChEBI" id="CHEBI:57692"/>
    </cofactor>
</comment>
<protein>
    <recommendedName>
        <fullName evidence="2 5">Proline dehydrogenase</fullName>
        <ecNumber evidence="2 5">1.5.5.2</ecNumber>
    </recommendedName>
</protein>
<evidence type="ECO:0000256" key="1">
    <source>
        <dbReference type="ARBA" id="ARBA00005869"/>
    </source>
</evidence>
<accession>A0AAN7TI88</accession>
<evidence type="ECO:0000313" key="9">
    <source>
        <dbReference type="Proteomes" id="UP001310890"/>
    </source>
</evidence>
<dbReference type="PANTHER" id="PTHR13914">
    <property type="entry name" value="PROLINE OXIDASE"/>
    <property type="match status" value="1"/>
</dbReference>
<dbReference type="GO" id="GO:0005739">
    <property type="term" value="C:mitochondrion"/>
    <property type="evidence" value="ECO:0007669"/>
    <property type="project" value="TreeGrafter"/>
</dbReference>
<dbReference type="InterPro" id="IPR002872">
    <property type="entry name" value="Proline_DH_dom"/>
</dbReference>
<reference evidence="8" key="1">
    <citation type="submission" date="2023-08" db="EMBL/GenBank/DDBJ databases">
        <title>Black Yeasts Isolated from many extreme environments.</title>
        <authorList>
            <person name="Coleine C."/>
            <person name="Stajich J.E."/>
            <person name="Selbmann L."/>
        </authorList>
    </citation>
    <scope>NUCLEOTIDE SEQUENCE</scope>
    <source>
        <strain evidence="8">CCFEE 5401</strain>
    </source>
</reference>
<comment type="catalytic activity">
    <reaction evidence="5">
        <text>L-proline + a quinone = (S)-1-pyrroline-5-carboxylate + a quinol + H(+)</text>
        <dbReference type="Rhea" id="RHEA:23784"/>
        <dbReference type="ChEBI" id="CHEBI:15378"/>
        <dbReference type="ChEBI" id="CHEBI:17388"/>
        <dbReference type="ChEBI" id="CHEBI:24646"/>
        <dbReference type="ChEBI" id="CHEBI:60039"/>
        <dbReference type="ChEBI" id="CHEBI:132124"/>
        <dbReference type="EC" id="1.5.5.2"/>
    </reaction>
</comment>
<proteinExistence type="inferred from homology"/>
<keyword evidence="5" id="KW-0274">FAD</keyword>
<feature type="domain" description="Proline dehydrogenase" evidence="7">
    <location>
        <begin position="204"/>
        <end position="457"/>
    </location>
</feature>
<comment type="caution">
    <text evidence="8">The sequence shown here is derived from an EMBL/GenBank/DDBJ whole genome shotgun (WGS) entry which is preliminary data.</text>
</comment>
<dbReference type="PANTHER" id="PTHR13914:SF34">
    <property type="entry name" value="PROLINE DEHYDROGENASE"/>
    <property type="match status" value="1"/>
</dbReference>
<dbReference type="EC" id="1.5.5.2" evidence="2 5"/>
<dbReference type="SUPFAM" id="SSF51730">
    <property type="entry name" value="FAD-linked oxidoreductase"/>
    <property type="match status" value="1"/>
</dbReference>
<dbReference type="EMBL" id="JAVRRL010000084">
    <property type="protein sequence ID" value="KAK5108525.1"/>
    <property type="molecule type" value="Genomic_DNA"/>
</dbReference>
<sequence>MSSLFQPAPLLRCTAGLRSRGLVPVAQHFQRHASTSPAGILVATGDSRTSTSAPVSRPAEELPSGLERLPTSSVIRNILLGYFFSKPYLLKPGFAILRRIADSRLQILNPDVNPILRRALRPLLYDQFCAGTNKAEIGRTKDAIKGIGYSGIILCYGKETQFSEGLRNANVSTAGHDSQITQWRDGNLETLGMIGEGDWLGIKLTGAGSNVTAALMQNRAPCKEFLEATDAVCRKAAAQNCRIWIDAEQQALQSTIDLWTIQLMQRWNTNGKALVYNTVQAYLKASRTKLKHQLALAQAGGWALGIKLVRGAYIGTDPRHLLHDTKQDTDDSYNSIVRDLLSGSNLGMREQDFPKNVRLFLAGHNPDSVSAAWNLVQTLNEEGRLKVVPDFGQLQGMGDVLGCTFLQRRESLASEAATGKDIIVPRLYKCLTWGSLHECMQYLFRRAVENSGGVDRMRDGMVAYKAELRRRLFGSRSGA</sequence>
<evidence type="ECO:0000256" key="4">
    <source>
        <dbReference type="ARBA" id="ARBA00023062"/>
    </source>
</evidence>
<comment type="similarity">
    <text evidence="1 5">Belongs to the proline oxidase family.</text>
</comment>
<evidence type="ECO:0000256" key="2">
    <source>
        <dbReference type="ARBA" id="ARBA00012695"/>
    </source>
</evidence>
<name>A0AAN7TI88_9PEZI</name>
<feature type="region of interest" description="Disordered" evidence="6">
    <location>
        <begin position="40"/>
        <end position="64"/>
    </location>
</feature>
<evidence type="ECO:0000259" key="7">
    <source>
        <dbReference type="Pfam" id="PF01619"/>
    </source>
</evidence>
<keyword evidence="5" id="KW-0285">Flavoprotein</keyword>
<evidence type="ECO:0000256" key="3">
    <source>
        <dbReference type="ARBA" id="ARBA00023002"/>
    </source>
</evidence>
<dbReference type="Gene3D" id="3.20.20.220">
    <property type="match status" value="1"/>
</dbReference>